<dbReference type="GO" id="GO:0004565">
    <property type="term" value="F:beta-galactosidase activity"/>
    <property type="evidence" value="ECO:0007669"/>
    <property type="project" value="UniProtKB-EC"/>
</dbReference>
<dbReference type="InterPro" id="IPR026283">
    <property type="entry name" value="B-gal_1-like"/>
</dbReference>
<dbReference type="PROSITE" id="PS01182">
    <property type="entry name" value="GLYCOSYL_HYDROL_F35"/>
    <property type="match status" value="1"/>
</dbReference>
<feature type="domain" description="Beta-galactosidase 1-like first all-beta" evidence="11">
    <location>
        <begin position="401"/>
        <end position="516"/>
    </location>
</feature>
<dbReference type="Pfam" id="PF01301">
    <property type="entry name" value="Glyco_hydro_35"/>
    <property type="match status" value="1"/>
</dbReference>
<dbReference type="InterPro" id="IPR008979">
    <property type="entry name" value="Galactose-bd-like_sf"/>
</dbReference>
<keyword evidence="5 7" id="KW-0326">Glycosidase</keyword>
<evidence type="ECO:0000313" key="13">
    <source>
        <dbReference type="EMBL" id="KAK9828756.1"/>
    </source>
</evidence>
<dbReference type="EMBL" id="JALJOR010000001">
    <property type="protein sequence ID" value="KAK9828756.1"/>
    <property type="molecule type" value="Genomic_DNA"/>
</dbReference>
<protein>
    <recommendedName>
        <fullName evidence="3 7">Beta-galactosidase</fullName>
        <ecNumber evidence="3 7">3.2.1.23</ecNumber>
    </recommendedName>
</protein>
<dbReference type="FunFam" id="3.20.20.80:FF:000115">
    <property type="entry name" value="Beta-galactosidase"/>
    <property type="match status" value="1"/>
</dbReference>
<dbReference type="GO" id="GO:0005975">
    <property type="term" value="P:carbohydrate metabolic process"/>
    <property type="evidence" value="ECO:0007669"/>
    <property type="project" value="InterPro"/>
</dbReference>
<dbReference type="SUPFAM" id="SSF49785">
    <property type="entry name" value="Galactose-binding domain-like"/>
    <property type="match status" value="1"/>
</dbReference>
<dbReference type="InterPro" id="IPR017853">
    <property type="entry name" value="GH"/>
</dbReference>
<evidence type="ECO:0000256" key="2">
    <source>
        <dbReference type="ARBA" id="ARBA00009809"/>
    </source>
</evidence>
<dbReference type="SUPFAM" id="SSF51445">
    <property type="entry name" value="(Trans)glycosidases"/>
    <property type="match status" value="1"/>
</dbReference>
<feature type="active site" description="Proton donor" evidence="6">
    <location>
        <position position="169"/>
    </location>
</feature>
<feature type="region of interest" description="Disordered" evidence="9">
    <location>
        <begin position="642"/>
        <end position="671"/>
    </location>
</feature>
<dbReference type="EC" id="3.2.1.23" evidence="3 7"/>
<comment type="similarity">
    <text evidence="2 8">Belongs to the glycosyl hydrolase 35 family.</text>
</comment>
<evidence type="ECO:0000259" key="11">
    <source>
        <dbReference type="Pfam" id="PF21317"/>
    </source>
</evidence>
<evidence type="ECO:0000313" key="14">
    <source>
        <dbReference type="Proteomes" id="UP001489004"/>
    </source>
</evidence>
<dbReference type="InterPro" id="IPR031330">
    <property type="entry name" value="Gly_Hdrlase_35_cat"/>
</dbReference>
<keyword evidence="4 7" id="KW-0378">Hydrolase</keyword>
<dbReference type="Pfam" id="PF21317">
    <property type="entry name" value="BetaGal_ABD_1"/>
    <property type="match status" value="1"/>
</dbReference>
<dbReference type="Pfam" id="PF21467">
    <property type="entry name" value="BetaGal_gal-bd"/>
    <property type="match status" value="1"/>
</dbReference>
<dbReference type="InterPro" id="IPR019801">
    <property type="entry name" value="Glyco_hydro_35_CS"/>
</dbReference>
<dbReference type="Gene3D" id="3.20.20.80">
    <property type="entry name" value="Glycosidases"/>
    <property type="match status" value="1"/>
</dbReference>
<name>A0AAW1R5R0_9CHLO</name>
<evidence type="ECO:0000259" key="12">
    <source>
        <dbReference type="Pfam" id="PF21467"/>
    </source>
</evidence>
<evidence type="ECO:0000256" key="5">
    <source>
        <dbReference type="ARBA" id="ARBA00023295"/>
    </source>
</evidence>
<evidence type="ECO:0000256" key="3">
    <source>
        <dbReference type="ARBA" id="ARBA00012756"/>
    </source>
</evidence>
<accession>A0AAW1R5R0</accession>
<gene>
    <name evidence="13" type="ORF">WJX72_001937</name>
</gene>
<feature type="domain" description="Beta-galactosidase galactose-binding" evidence="12">
    <location>
        <begin position="549"/>
        <end position="615"/>
    </location>
</feature>
<feature type="domain" description="Glycoside hydrolase 35 catalytic" evidence="10">
    <location>
        <begin position="17"/>
        <end position="335"/>
    </location>
</feature>
<dbReference type="PANTHER" id="PTHR23421">
    <property type="entry name" value="BETA-GALACTOSIDASE RELATED"/>
    <property type="match status" value="1"/>
</dbReference>
<dbReference type="InterPro" id="IPR048913">
    <property type="entry name" value="BetaGal_gal-bd"/>
</dbReference>
<dbReference type="Proteomes" id="UP001489004">
    <property type="component" value="Unassembled WGS sequence"/>
</dbReference>
<keyword evidence="14" id="KW-1185">Reference proteome</keyword>
<dbReference type="PIRSF" id="PIRSF006336">
    <property type="entry name" value="B-gal"/>
    <property type="match status" value="1"/>
</dbReference>
<reference evidence="13 14" key="1">
    <citation type="journal article" date="2024" name="Nat. Commun.">
        <title>Phylogenomics reveals the evolutionary origins of lichenization in chlorophyte algae.</title>
        <authorList>
            <person name="Puginier C."/>
            <person name="Libourel C."/>
            <person name="Otte J."/>
            <person name="Skaloud P."/>
            <person name="Haon M."/>
            <person name="Grisel S."/>
            <person name="Petersen M."/>
            <person name="Berrin J.G."/>
            <person name="Delaux P.M."/>
            <person name="Dal Grande F."/>
            <person name="Keller J."/>
        </authorList>
    </citation>
    <scope>NUCLEOTIDE SEQUENCE [LARGE SCALE GENOMIC DNA]</scope>
    <source>
        <strain evidence="13 14">SAG 2043</strain>
    </source>
</reference>
<evidence type="ECO:0000256" key="6">
    <source>
        <dbReference type="PIRSR" id="PIRSR006336-1"/>
    </source>
</evidence>
<dbReference type="InterPro" id="IPR048912">
    <property type="entry name" value="BetaGal1-like_ABD1"/>
</dbReference>
<evidence type="ECO:0000256" key="9">
    <source>
        <dbReference type="SAM" id="MobiDB-lite"/>
    </source>
</evidence>
<comment type="caution">
    <text evidence="13">The sequence shown here is derived from an EMBL/GenBank/DDBJ whole genome shotgun (WGS) entry which is preliminary data.</text>
</comment>
<sequence>MARAEDQPTFTLADDVFLVTGKPIQLISGSVHYHRIHPAYWTDRLRRVKSMGLNAIQVYVPWNLHEPYPGQYVWDGLADLPGFLGEALDLDLYVLLRPGPYICAEWDFGGLPWWLASSQVSGGSKLQLRTNDPAYLALVDRWWNVLLPKIAPYLYIRGGPILMVQIENEFGNLKRDDQPYLRHLVATARAALGDEVVLYTTDPPPNVHKGSLPGDEVYTAVDFGAGWFNLDQAFGAQRNMNPPGKSPAFCSEFYTGWLTHWGEPMANTSLDAFIKDFKGILGFNGKTGSLNIYMSHGGSNFAFWAGAGSENDGTYTPHITSYDYDAPISEAGDVGQPGIGGPNKFEAIRQAVAEHTGRSLPDPEPAPGIQAFGGVTLDRTAALLEHLDVLYPGDGIYSNRPLIMEDYGQGQGLILYRTSIPAALLTSNAVLNLGGPVHDYATVLLDGKAVGRLSRNNHKNITLPALTNGAQAAVLEVLVEAVGRDNAGSYYDVKGLTCQEVRVDGTLLEGWRVFPLSLQQVGGKAWDPVWDVDANEGRIRADPQEVAHVFYRGTFTLGADTLGDNGHHPDTYLSVKGWGKGVAWVNGFNLGWYWPMKGPQMTMYVPGPVLRNGENEIILLEGHHARDTRRVFLDESPDFYGPNGTAAGQVTQPSFASKQRSPPPQVMLQSEDAVMLANAKA</sequence>
<feature type="active site" description="Nucleophile" evidence="6">
    <location>
        <position position="252"/>
    </location>
</feature>
<organism evidence="13 14">
    <name type="scientific">[Myrmecia] bisecta</name>
    <dbReference type="NCBI Taxonomy" id="41462"/>
    <lineage>
        <taxon>Eukaryota</taxon>
        <taxon>Viridiplantae</taxon>
        <taxon>Chlorophyta</taxon>
        <taxon>core chlorophytes</taxon>
        <taxon>Trebouxiophyceae</taxon>
        <taxon>Trebouxiales</taxon>
        <taxon>Trebouxiaceae</taxon>
        <taxon>Myrmecia</taxon>
    </lineage>
</organism>
<dbReference type="PRINTS" id="PR00742">
    <property type="entry name" value="GLHYDRLASE35"/>
</dbReference>
<evidence type="ECO:0000256" key="8">
    <source>
        <dbReference type="RuleBase" id="RU003679"/>
    </source>
</evidence>
<dbReference type="AlphaFoldDB" id="A0AAW1R5R0"/>
<proteinExistence type="inferred from homology"/>
<evidence type="ECO:0000256" key="1">
    <source>
        <dbReference type="ARBA" id="ARBA00001412"/>
    </source>
</evidence>
<evidence type="ECO:0000259" key="10">
    <source>
        <dbReference type="Pfam" id="PF01301"/>
    </source>
</evidence>
<dbReference type="Gene3D" id="2.60.120.260">
    <property type="entry name" value="Galactose-binding domain-like"/>
    <property type="match status" value="2"/>
</dbReference>
<evidence type="ECO:0000256" key="4">
    <source>
        <dbReference type="ARBA" id="ARBA00022801"/>
    </source>
</evidence>
<dbReference type="InterPro" id="IPR001944">
    <property type="entry name" value="Glycoside_Hdrlase_35"/>
</dbReference>
<feature type="compositionally biased region" description="Polar residues" evidence="9">
    <location>
        <begin position="646"/>
        <end position="660"/>
    </location>
</feature>
<evidence type="ECO:0000256" key="7">
    <source>
        <dbReference type="RuleBase" id="RU000675"/>
    </source>
</evidence>
<comment type="catalytic activity">
    <reaction evidence="1 7">
        <text>Hydrolysis of terminal non-reducing beta-D-galactose residues in beta-D-galactosides.</text>
        <dbReference type="EC" id="3.2.1.23"/>
    </reaction>
</comment>